<evidence type="ECO:0000256" key="2">
    <source>
        <dbReference type="SAM" id="Phobius"/>
    </source>
</evidence>
<feature type="region of interest" description="Disordered" evidence="1">
    <location>
        <begin position="1"/>
        <end position="79"/>
    </location>
</feature>
<name>A0ABP0ANC7_9PEZI</name>
<keyword evidence="2" id="KW-0812">Transmembrane</keyword>
<keyword evidence="2" id="KW-0472">Membrane</keyword>
<keyword evidence="4" id="KW-1185">Reference proteome</keyword>
<sequence>MSNHPSLHVQPDYQMVPLQERAADDFPTDSKSDYEVFESTAELAKDGKGEPSSATASLLSPSPAPPFSAQPDPGLDPAYLHHGNSRYTGTWPEPKRLGPEWGRRIFSLVAELCIATISLLFAVYGILIYRNEGRSAEASDSTGHRLYEISQYAPTIFPMLFAAVVGSCLKGIVSYSLQTGQGATVGMLEQLLGSQSIYRTFATQIRMHAYNPLGLLLILLWSLSPLGGQASLRVISLQPFYSKEATSVIAINTFQKFIYGTADGLNVAKMTVANPVIAAMTSASMLSTRNQDLWGNVRLPAIEALEADFKAAGNTSTMVDGWYIVPENTNLTYASLVGTPIANLSATGNTSFTLSGAYMSLSCPDPHLLSTGFTNYTTEGNNTAPDPGNGVDCTWTSWTSPSLQLQLAFSMPCGSLSDFSVGPATTRAPRKLVWESFSQDNIYTQVECDVTTTHVDANITCTSSGTGLSADSSCYATHVRRSVDPATANSNWTVFDFGFMGDPGATIQLITQAFPNAAHSGFSEPTVVYMAYPYDAMDTMNGASTDMPTYRVDRPTFEMRLAQILNSVLYLGLEWTGTMTGAFNATQVRIDAPTTGINVTTNILTADAINTNVHQVVFCSRPWLGVLITTSLVLFIMALIGAALRLLTIVPDVLESITLSFLHHQTDGIVGASVWSSSEWARRNRLKRLFFGDVEPTGEVGRLALSTVGNPRPVGPIQVGRVYM</sequence>
<feature type="compositionally biased region" description="Basic and acidic residues" evidence="1">
    <location>
        <begin position="21"/>
        <end position="34"/>
    </location>
</feature>
<feature type="compositionally biased region" description="Low complexity" evidence="1">
    <location>
        <begin position="51"/>
        <end position="61"/>
    </location>
</feature>
<evidence type="ECO:0000313" key="4">
    <source>
        <dbReference type="Proteomes" id="UP001642406"/>
    </source>
</evidence>
<feature type="transmembrane region" description="Helical" evidence="2">
    <location>
        <begin position="105"/>
        <end position="129"/>
    </location>
</feature>
<proteinExistence type="predicted"/>
<gene>
    <name evidence="3" type="ORF">SBRCBS47491_000198</name>
</gene>
<accession>A0ABP0ANC7</accession>
<dbReference type="Proteomes" id="UP001642406">
    <property type="component" value="Unassembled WGS sequence"/>
</dbReference>
<comment type="caution">
    <text evidence="3">The sequence shown here is derived from an EMBL/GenBank/DDBJ whole genome shotgun (WGS) entry which is preliminary data.</text>
</comment>
<evidence type="ECO:0000313" key="3">
    <source>
        <dbReference type="EMBL" id="CAK7208753.1"/>
    </source>
</evidence>
<organism evidence="3 4">
    <name type="scientific">Sporothrix bragantina</name>
    <dbReference type="NCBI Taxonomy" id="671064"/>
    <lineage>
        <taxon>Eukaryota</taxon>
        <taxon>Fungi</taxon>
        <taxon>Dikarya</taxon>
        <taxon>Ascomycota</taxon>
        <taxon>Pezizomycotina</taxon>
        <taxon>Sordariomycetes</taxon>
        <taxon>Sordariomycetidae</taxon>
        <taxon>Ophiostomatales</taxon>
        <taxon>Ophiostomataceae</taxon>
        <taxon>Sporothrix</taxon>
    </lineage>
</organism>
<reference evidence="3 4" key="1">
    <citation type="submission" date="2024-01" db="EMBL/GenBank/DDBJ databases">
        <authorList>
            <person name="Allen C."/>
            <person name="Tagirdzhanova G."/>
        </authorList>
    </citation>
    <scope>NUCLEOTIDE SEQUENCE [LARGE SCALE GENOMIC DNA]</scope>
</reference>
<feature type="transmembrane region" description="Helical" evidence="2">
    <location>
        <begin position="209"/>
        <end position="228"/>
    </location>
</feature>
<feature type="transmembrane region" description="Helical" evidence="2">
    <location>
        <begin position="149"/>
        <end position="169"/>
    </location>
</feature>
<evidence type="ECO:0000256" key="1">
    <source>
        <dbReference type="SAM" id="MobiDB-lite"/>
    </source>
</evidence>
<feature type="transmembrane region" description="Helical" evidence="2">
    <location>
        <begin position="623"/>
        <end position="647"/>
    </location>
</feature>
<keyword evidence="2" id="KW-1133">Transmembrane helix</keyword>
<protein>
    <submittedName>
        <fullName evidence="3">Uncharacterized protein</fullName>
    </submittedName>
</protein>
<dbReference type="EMBL" id="CAWUHC010000001">
    <property type="protein sequence ID" value="CAK7208753.1"/>
    <property type="molecule type" value="Genomic_DNA"/>
</dbReference>